<dbReference type="AlphaFoldDB" id="A0A5A8DYS2"/>
<dbReference type="GO" id="GO:0070681">
    <property type="term" value="P:glutaminyl-tRNAGln biosynthesis via transamidation"/>
    <property type="evidence" value="ECO:0007669"/>
    <property type="project" value="UniProtKB-UniRule"/>
</dbReference>
<dbReference type="InterPro" id="IPR018027">
    <property type="entry name" value="Asn/Gln_amidotransferase"/>
</dbReference>
<evidence type="ECO:0000313" key="12">
    <source>
        <dbReference type="Proteomes" id="UP000325113"/>
    </source>
</evidence>
<comment type="catalytic activity">
    <reaction evidence="6 7">
        <text>L-glutamyl-tRNA(Gln) + L-glutamine + ATP + H2O = L-glutaminyl-tRNA(Gln) + L-glutamate + ADP + phosphate + H(+)</text>
        <dbReference type="Rhea" id="RHEA:17521"/>
        <dbReference type="Rhea" id="RHEA-COMP:9681"/>
        <dbReference type="Rhea" id="RHEA-COMP:9684"/>
        <dbReference type="ChEBI" id="CHEBI:15377"/>
        <dbReference type="ChEBI" id="CHEBI:15378"/>
        <dbReference type="ChEBI" id="CHEBI:29985"/>
        <dbReference type="ChEBI" id="CHEBI:30616"/>
        <dbReference type="ChEBI" id="CHEBI:43474"/>
        <dbReference type="ChEBI" id="CHEBI:58359"/>
        <dbReference type="ChEBI" id="CHEBI:78520"/>
        <dbReference type="ChEBI" id="CHEBI:78521"/>
        <dbReference type="ChEBI" id="CHEBI:456216"/>
    </reaction>
</comment>
<evidence type="ECO:0000256" key="6">
    <source>
        <dbReference type="ARBA" id="ARBA00047913"/>
    </source>
</evidence>
<dbReference type="GO" id="GO:0005739">
    <property type="term" value="C:mitochondrion"/>
    <property type="evidence" value="ECO:0007669"/>
    <property type="project" value="UniProtKB-SubCell"/>
</dbReference>
<dbReference type="PANTHER" id="PTHR11659:SF0">
    <property type="entry name" value="GLUTAMYL-TRNA(GLN) AMIDOTRANSFERASE SUBUNIT B, MITOCHONDRIAL"/>
    <property type="match status" value="1"/>
</dbReference>
<dbReference type="HAMAP" id="MF_00121">
    <property type="entry name" value="GatB"/>
    <property type="match status" value="1"/>
</dbReference>
<evidence type="ECO:0000256" key="3">
    <source>
        <dbReference type="ARBA" id="ARBA00022741"/>
    </source>
</evidence>
<evidence type="ECO:0000313" key="10">
    <source>
        <dbReference type="EMBL" id="KAA0170616.1"/>
    </source>
</evidence>
<evidence type="ECO:0000256" key="7">
    <source>
        <dbReference type="HAMAP-Rule" id="MF_03147"/>
    </source>
</evidence>
<evidence type="ECO:0000256" key="4">
    <source>
        <dbReference type="ARBA" id="ARBA00022840"/>
    </source>
</evidence>
<keyword evidence="2 7" id="KW-0436">Ligase</keyword>
<dbReference type="EMBL" id="VLTL01000012">
    <property type="protein sequence ID" value="KAA0170616.1"/>
    <property type="molecule type" value="Genomic_DNA"/>
</dbReference>
<dbReference type="InterPro" id="IPR003789">
    <property type="entry name" value="Asn/Gln_tRNA_amidoTrase-B-like"/>
</dbReference>
<evidence type="ECO:0000256" key="1">
    <source>
        <dbReference type="ARBA" id="ARBA00005306"/>
    </source>
</evidence>
<dbReference type="PANTHER" id="PTHR11659">
    <property type="entry name" value="GLUTAMYL-TRNA GLN AMIDOTRANSFERASE SUBUNIT B MITOCHONDRIAL AND PROKARYOTIC PET112-RELATED"/>
    <property type="match status" value="1"/>
</dbReference>
<evidence type="ECO:0000313" key="11">
    <source>
        <dbReference type="Proteomes" id="UP000324907"/>
    </source>
</evidence>
<comment type="subcellular location">
    <subcellularLocation>
        <location evidence="7">Mitochondrion</location>
    </subcellularLocation>
</comment>
<evidence type="ECO:0000256" key="5">
    <source>
        <dbReference type="ARBA" id="ARBA00022917"/>
    </source>
</evidence>
<dbReference type="Pfam" id="PF02637">
    <property type="entry name" value="GatB_Yqey"/>
    <property type="match status" value="1"/>
</dbReference>
<comment type="function">
    <text evidence="7">Allows the formation of correctly charged Gln-tRNA(Gln) through the transamidation of misacylated Glu-tRNA(Gln) in the mitochondria. The reaction takes place in the presence of glutamine and ATP through an activated gamma-phospho-Glu-tRNA(Gln).</text>
</comment>
<feature type="domain" description="Asn/Gln amidotransferase" evidence="8">
    <location>
        <begin position="380"/>
        <end position="599"/>
    </location>
</feature>
<dbReference type="GO" id="GO:0050567">
    <property type="term" value="F:glutaminyl-tRNA synthase (glutamine-hydrolyzing) activity"/>
    <property type="evidence" value="ECO:0007669"/>
    <property type="project" value="UniProtKB-UniRule"/>
</dbReference>
<accession>A0A5A8DYS2</accession>
<dbReference type="SUPFAM" id="SSF89095">
    <property type="entry name" value="GatB/YqeY motif"/>
    <property type="match status" value="2"/>
</dbReference>
<dbReference type="EMBL" id="VLTM01000001">
    <property type="protein sequence ID" value="KAA0168854.1"/>
    <property type="molecule type" value="Genomic_DNA"/>
</dbReference>
<evidence type="ECO:0000256" key="2">
    <source>
        <dbReference type="ARBA" id="ARBA00022598"/>
    </source>
</evidence>
<gene>
    <name evidence="10" type="ORF">FNF28_01378</name>
    <name evidence="9" type="ORF">FNF31_00015</name>
</gene>
<dbReference type="InterPro" id="IPR017959">
    <property type="entry name" value="Asn/Gln-tRNA_amidoTrfase_suB/E"/>
</dbReference>
<sequence length="609" mass="63500">MRVAARAAVRAVRPGVAPVRGAASASGVLEGSGGRIWDLCVGLEVHAQILSSSKLFSGAPSAGSTEAAWAGPNDCVALFDAALPGALPVVNRHCVLQAVRAGLMLGGEVQPVSVFERKHYFYADLPSGYQITQNRMPIVRGGQLTLEVPTGKKGRDFRREVVRLDRIQLEQDSGKSSHTLDPERSLVDLGRAGVALIEVVTFPDLTSAESAAAFLRKMQAVLRHGGVCDGNMELGSMRCDVNVSLTERGGEAGERVEMKNLASVRAVARAVEHEAQRQLEMLDAAAGRGDTVFRVPRETRSFDMGSGQSARLRGKEDAPDYRFLPDPDLAPLRVGKAFVDRARATLPEDLDALRQRLTEAPIGLSEYDAGVIVGAPGGARFFEQALLAARSLQPETASLGKTVCGWLTTEVLGRLNDAGAALIDTGAGSAGGEGQVAFRESDAGWDAEAEAEAASASAASPAAARWWSDKCPISPEQLGHVAGLVDAGEISGAAGKRVVALLFGEARRGQAADAAEAAAARASGVVATVDRLGLRQVSDDALVRAWCEAAVKDPSAAAALDKLAKGRDRAMGALVGMAIKQSGGKANPSRVAQLMPEVAAAALEARASG</sequence>
<dbReference type="InterPro" id="IPR023168">
    <property type="entry name" value="GatB_Yqey_C_2"/>
</dbReference>
<dbReference type="Proteomes" id="UP000324907">
    <property type="component" value="Unassembled WGS sequence"/>
</dbReference>
<keyword evidence="5 7" id="KW-0648">Protein biosynthesis</keyword>
<dbReference type="Pfam" id="PF02934">
    <property type="entry name" value="GatB_N"/>
    <property type="match status" value="1"/>
</dbReference>
<dbReference type="SMART" id="SM00845">
    <property type="entry name" value="GatB_Yqey"/>
    <property type="match status" value="1"/>
</dbReference>
<dbReference type="GO" id="GO:0032543">
    <property type="term" value="P:mitochondrial translation"/>
    <property type="evidence" value="ECO:0007669"/>
    <property type="project" value="UniProtKB-UniRule"/>
</dbReference>
<protein>
    <recommendedName>
        <fullName evidence="7">Glutamyl-tRNA(Gln) amidotransferase subunit B, mitochondrial</fullName>
        <shortName evidence="7">Glu-AdT subunit B</shortName>
        <ecNumber evidence="7">6.3.5.-</ecNumber>
    </recommendedName>
</protein>
<dbReference type="InterPro" id="IPR004413">
    <property type="entry name" value="GatB"/>
</dbReference>
<evidence type="ECO:0000259" key="8">
    <source>
        <dbReference type="SMART" id="SM00845"/>
    </source>
</evidence>
<keyword evidence="7" id="KW-0496">Mitochondrion</keyword>
<dbReference type="NCBIfam" id="NF004012">
    <property type="entry name" value="PRK05477.1-2"/>
    <property type="match status" value="1"/>
</dbReference>
<organism evidence="10 11">
    <name type="scientific">Cafeteria roenbergensis</name>
    <name type="common">Marine flagellate</name>
    <dbReference type="NCBI Taxonomy" id="33653"/>
    <lineage>
        <taxon>Eukaryota</taxon>
        <taxon>Sar</taxon>
        <taxon>Stramenopiles</taxon>
        <taxon>Bigyra</taxon>
        <taxon>Opalozoa</taxon>
        <taxon>Bicosoecida</taxon>
        <taxon>Cafeteriaceae</taxon>
        <taxon>Cafeteria</taxon>
    </lineage>
</organism>
<proteinExistence type="inferred from homology"/>
<comment type="caution">
    <text evidence="10">The sequence shown here is derived from an EMBL/GenBank/DDBJ whole genome shotgun (WGS) entry which is preliminary data.</text>
</comment>
<reference evidence="11 12" key="1">
    <citation type="submission" date="2019-07" db="EMBL/GenBank/DDBJ databases">
        <title>Genomes of Cafeteria roenbergensis.</title>
        <authorList>
            <person name="Fischer M.G."/>
            <person name="Hackl T."/>
            <person name="Roman M."/>
        </authorList>
    </citation>
    <scope>NUCLEOTIDE SEQUENCE [LARGE SCALE GENOMIC DNA]</scope>
    <source>
        <strain evidence="9 12">Cflag</strain>
        <strain evidence="10 11">RCC970-E3</strain>
    </source>
</reference>
<dbReference type="InterPro" id="IPR006075">
    <property type="entry name" value="Asn/Gln-tRNA_Trfase_suB/E_cat"/>
</dbReference>
<name>A0A5A8DYS2_CAFRO</name>
<keyword evidence="3 7" id="KW-0547">Nucleotide-binding</keyword>
<dbReference type="SUPFAM" id="SSF55931">
    <property type="entry name" value="Glutamine synthetase/guanido kinase"/>
    <property type="match status" value="1"/>
</dbReference>
<dbReference type="GO" id="GO:0005524">
    <property type="term" value="F:ATP binding"/>
    <property type="evidence" value="ECO:0007669"/>
    <property type="project" value="UniProtKB-KW"/>
</dbReference>
<evidence type="ECO:0000313" key="9">
    <source>
        <dbReference type="EMBL" id="KAA0168854.1"/>
    </source>
</evidence>
<dbReference type="NCBIfam" id="TIGR00133">
    <property type="entry name" value="gatB"/>
    <property type="match status" value="1"/>
</dbReference>
<dbReference type="GO" id="GO:0030956">
    <property type="term" value="C:glutamyl-tRNA(Gln) amidotransferase complex"/>
    <property type="evidence" value="ECO:0007669"/>
    <property type="project" value="UniProtKB-UniRule"/>
</dbReference>
<keyword evidence="4 7" id="KW-0067">ATP-binding</keyword>
<dbReference type="Proteomes" id="UP000325113">
    <property type="component" value="Unassembled WGS sequence"/>
</dbReference>
<comment type="subunit">
    <text evidence="7">Subunit of the heterotrimeric GatCAB amidotransferase (AdT) complex, composed of A, B and C subunits.</text>
</comment>
<dbReference type="InterPro" id="IPR014746">
    <property type="entry name" value="Gln_synth/guanido_kin_cat_dom"/>
</dbReference>
<dbReference type="EC" id="6.3.5.-" evidence="7"/>
<comment type="similarity">
    <text evidence="1 7">Belongs to the GatB/GatE family. GatB subfamily.</text>
</comment>
<dbReference type="Gene3D" id="1.10.10.410">
    <property type="match status" value="1"/>
</dbReference>